<proteinExistence type="predicted"/>
<evidence type="ECO:0000256" key="1">
    <source>
        <dbReference type="SAM" id="SignalP"/>
    </source>
</evidence>
<keyword evidence="1" id="KW-0732">Signal</keyword>
<evidence type="ECO:0008006" key="3">
    <source>
        <dbReference type="Google" id="ProtNLM"/>
    </source>
</evidence>
<sequence>MNKGLLLALVGSASAFTEEELTAMPLYKYNNKCPTAIQGAFNQLNAAMQQMPNDTCHQTAARDIRGYLNVINENCKAQAGELICNDRALQLREQQDTLIRSDLQRCDTWQINYLESRYNQYVSSFNTCWVEPDYSGLFSTTPSDSDIQKLLRIDEQELLTKDIDLTIQMIENDWTLQ</sequence>
<protein>
    <recommendedName>
        <fullName evidence="3">DUF1311 domain-containing protein</fullName>
    </recommendedName>
</protein>
<dbReference type="EMBL" id="HBIA01014745">
    <property type="protein sequence ID" value="CAE0235643.1"/>
    <property type="molecule type" value="Transcribed_RNA"/>
</dbReference>
<reference evidence="2" key="1">
    <citation type="submission" date="2021-01" db="EMBL/GenBank/DDBJ databases">
        <authorList>
            <person name="Corre E."/>
            <person name="Pelletier E."/>
            <person name="Niang G."/>
            <person name="Scheremetjew M."/>
            <person name="Finn R."/>
            <person name="Kale V."/>
            <person name="Holt S."/>
            <person name="Cochrane G."/>
            <person name="Meng A."/>
            <person name="Brown T."/>
            <person name="Cohen L."/>
        </authorList>
    </citation>
    <scope>NUCLEOTIDE SEQUENCE</scope>
    <source>
        <strain evidence="2">Ras09</strain>
    </source>
</reference>
<accession>A0A7S3FVU1</accession>
<organism evidence="2">
    <name type="scientific">Strombidium rassoulzadegani</name>
    <dbReference type="NCBI Taxonomy" id="1082188"/>
    <lineage>
        <taxon>Eukaryota</taxon>
        <taxon>Sar</taxon>
        <taxon>Alveolata</taxon>
        <taxon>Ciliophora</taxon>
        <taxon>Intramacronucleata</taxon>
        <taxon>Spirotrichea</taxon>
        <taxon>Oligotrichia</taxon>
        <taxon>Strombidiidae</taxon>
        <taxon>Strombidium</taxon>
    </lineage>
</organism>
<feature type="signal peptide" evidence="1">
    <location>
        <begin position="1"/>
        <end position="15"/>
    </location>
</feature>
<evidence type="ECO:0000313" key="2">
    <source>
        <dbReference type="EMBL" id="CAE0235643.1"/>
    </source>
</evidence>
<dbReference type="AlphaFoldDB" id="A0A7S3FVU1"/>
<gene>
    <name evidence="2" type="ORF">SRAS04492_LOCUS7450</name>
</gene>
<feature type="chain" id="PRO_5031360143" description="DUF1311 domain-containing protein" evidence="1">
    <location>
        <begin position="16"/>
        <end position="177"/>
    </location>
</feature>
<name>A0A7S3FVU1_9SPIT</name>